<feature type="transmembrane region" description="Helical" evidence="1">
    <location>
        <begin position="97"/>
        <end position="117"/>
    </location>
</feature>
<gene>
    <name evidence="2" type="ORF">LTR05_007369</name>
</gene>
<protein>
    <recommendedName>
        <fullName evidence="4">DUF1772-domain-containing protein</fullName>
    </recommendedName>
</protein>
<keyword evidence="3" id="KW-1185">Reference proteome</keyword>
<evidence type="ECO:0000256" key="1">
    <source>
        <dbReference type="SAM" id="Phobius"/>
    </source>
</evidence>
<dbReference type="InterPro" id="IPR013901">
    <property type="entry name" value="Anthrone_oxy"/>
</dbReference>
<proteinExistence type="predicted"/>
<sequence length="171" mass="18476">MALSPAQITTAAGVLGVVTTTMFASTSLTISSLTESALLLRPQDGQSLPESRHLARQWKVFEAFAHNVSMSALVIGTASLIYAGLKSSTSMTLRRKLFFTSAAFNLLTIPYTLMFMLRKNGELEQRSQTGKKRNLNHIDTYALMQDVSKLGTVRGSLPLLSAIVGALALVI</sequence>
<evidence type="ECO:0000313" key="2">
    <source>
        <dbReference type="EMBL" id="KAK5082225.1"/>
    </source>
</evidence>
<keyword evidence="1" id="KW-0472">Membrane</keyword>
<name>A0AAN7Y928_9EURO</name>
<comment type="caution">
    <text evidence="2">The sequence shown here is derived from an EMBL/GenBank/DDBJ whole genome shotgun (WGS) entry which is preliminary data.</text>
</comment>
<keyword evidence="1" id="KW-1133">Transmembrane helix</keyword>
<reference evidence="2 3" key="1">
    <citation type="submission" date="2023-08" db="EMBL/GenBank/DDBJ databases">
        <title>Black Yeasts Isolated from many extreme environments.</title>
        <authorList>
            <person name="Coleine C."/>
            <person name="Stajich J.E."/>
            <person name="Selbmann L."/>
        </authorList>
    </citation>
    <scope>NUCLEOTIDE SEQUENCE [LARGE SCALE GENOMIC DNA]</scope>
    <source>
        <strain evidence="2 3">CCFEE 5910</strain>
    </source>
</reference>
<dbReference type="Proteomes" id="UP001309876">
    <property type="component" value="Unassembled WGS sequence"/>
</dbReference>
<organism evidence="2 3">
    <name type="scientific">Lithohypha guttulata</name>
    <dbReference type="NCBI Taxonomy" id="1690604"/>
    <lineage>
        <taxon>Eukaryota</taxon>
        <taxon>Fungi</taxon>
        <taxon>Dikarya</taxon>
        <taxon>Ascomycota</taxon>
        <taxon>Pezizomycotina</taxon>
        <taxon>Eurotiomycetes</taxon>
        <taxon>Chaetothyriomycetidae</taxon>
        <taxon>Chaetothyriales</taxon>
        <taxon>Trichomeriaceae</taxon>
        <taxon>Lithohypha</taxon>
    </lineage>
</organism>
<feature type="transmembrane region" description="Helical" evidence="1">
    <location>
        <begin position="64"/>
        <end position="85"/>
    </location>
</feature>
<evidence type="ECO:0000313" key="3">
    <source>
        <dbReference type="Proteomes" id="UP001309876"/>
    </source>
</evidence>
<dbReference type="EMBL" id="JAVRRJ010000008">
    <property type="protein sequence ID" value="KAK5082225.1"/>
    <property type="molecule type" value="Genomic_DNA"/>
</dbReference>
<dbReference type="AlphaFoldDB" id="A0AAN7Y928"/>
<evidence type="ECO:0008006" key="4">
    <source>
        <dbReference type="Google" id="ProtNLM"/>
    </source>
</evidence>
<feature type="transmembrane region" description="Helical" evidence="1">
    <location>
        <begin position="12"/>
        <end position="33"/>
    </location>
</feature>
<keyword evidence="1" id="KW-0812">Transmembrane</keyword>
<accession>A0AAN7Y928</accession>
<dbReference type="Pfam" id="PF08592">
    <property type="entry name" value="Anthrone_oxy"/>
    <property type="match status" value="1"/>
</dbReference>